<accession>A0A512C3E1</accession>
<name>A0A512C3E1_9HYPH</name>
<evidence type="ECO:0000313" key="2">
    <source>
        <dbReference type="Proteomes" id="UP000321085"/>
    </source>
</evidence>
<comment type="caution">
    <text evidence="1">The sequence shown here is derived from an EMBL/GenBank/DDBJ whole genome shotgun (WGS) entry which is preliminary data.</text>
</comment>
<dbReference type="OrthoDB" id="7225870at2"/>
<gene>
    <name evidence="1" type="ORF">MAE02_64190</name>
</gene>
<dbReference type="RefSeq" id="WP_114189022.1">
    <property type="nucleotide sequence ID" value="NZ_BJYU01000233.1"/>
</dbReference>
<dbReference type="Proteomes" id="UP000321085">
    <property type="component" value="Unassembled WGS sequence"/>
</dbReference>
<keyword evidence="2" id="KW-1185">Reference proteome</keyword>
<proteinExistence type="predicted"/>
<protein>
    <submittedName>
        <fullName evidence="1">Uncharacterized protein</fullName>
    </submittedName>
</protein>
<dbReference type="EMBL" id="BJYU01000233">
    <property type="protein sequence ID" value="GEO18723.1"/>
    <property type="molecule type" value="Genomic_DNA"/>
</dbReference>
<sequence>MHIFENLVEQFLTVDGRVFVSPQHDIAWDSDLNEGGSSPDFVALDFRPTPQEVVIVEVTTGAALEGIFKRIANRETRWYSPLKKKLVKDRVIDDSWAFRFLGFVRRPNIEEAQQKFAAHSDVRFYSLEDAAFSYAYWDSRKNGLPR</sequence>
<evidence type="ECO:0000313" key="1">
    <source>
        <dbReference type="EMBL" id="GEO18723.1"/>
    </source>
</evidence>
<reference evidence="1 2" key="1">
    <citation type="submission" date="2019-07" db="EMBL/GenBank/DDBJ databases">
        <title>Whole genome shotgun sequence of Microvirga aerophila NBRC 106136.</title>
        <authorList>
            <person name="Hosoyama A."/>
            <person name="Uohara A."/>
            <person name="Ohji S."/>
            <person name="Ichikawa N."/>
        </authorList>
    </citation>
    <scope>NUCLEOTIDE SEQUENCE [LARGE SCALE GENOMIC DNA]</scope>
    <source>
        <strain evidence="1 2">NBRC 106136</strain>
    </source>
</reference>
<dbReference type="AlphaFoldDB" id="A0A512C3E1"/>
<organism evidence="1 2">
    <name type="scientific">Microvirga aerophila</name>
    <dbReference type="NCBI Taxonomy" id="670291"/>
    <lineage>
        <taxon>Bacteria</taxon>
        <taxon>Pseudomonadati</taxon>
        <taxon>Pseudomonadota</taxon>
        <taxon>Alphaproteobacteria</taxon>
        <taxon>Hyphomicrobiales</taxon>
        <taxon>Methylobacteriaceae</taxon>
        <taxon>Microvirga</taxon>
    </lineage>
</organism>